<gene>
    <name evidence="8" type="primary">pxcA</name>
    <name evidence="10" type="ORF">WA1_35200</name>
</gene>
<keyword evidence="2 8" id="KW-0813">Transport</keyword>
<dbReference type="PANTHER" id="PTHR33650:SF2">
    <property type="entry name" value="CHLOROPLAST ENVELOPE MEMBRANE PROTEIN"/>
    <property type="match status" value="1"/>
</dbReference>
<feature type="transmembrane region" description="Helical" evidence="8">
    <location>
        <begin position="302"/>
        <end position="322"/>
    </location>
</feature>
<evidence type="ECO:0000256" key="6">
    <source>
        <dbReference type="ARBA" id="ARBA00023065"/>
    </source>
</evidence>
<dbReference type="STRING" id="128403.WA1_35200"/>
<comment type="function">
    <text evidence="8">Required for H(+) efflux immediately after light irradiation to form a rapid H(+) concentration gradient across the thylakoid membranes. Together with PxcL, contributes to transient H(+) uptake following dark to light transition.</text>
</comment>
<dbReference type="Proteomes" id="UP000076925">
    <property type="component" value="Unassembled WGS sequence"/>
</dbReference>
<evidence type="ECO:0000313" key="10">
    <source>
        <dbReference type="EMBL" id="KYC38448.1"/>
    </source>
</evidence>
<dbReference type="InterPro" id="IPR004282">
    <property type="entry name" value="CemA"/>
</dbReference>
<evidence type="ECO:0000256" key="1">
    <source>
        <dbReference type="ARBA" id="ARBA00004141"/>
    </source>
</evidence>
<dbReference type="OrthoDB" id="418298at2"/>
<comment type="caution">
    <text evidence="10">The sequence shown here is derived from an EMBL/GenBank/DDBJ whole genome shotgun (WGS) entry which is preliminary data.</text>
</comment>
<keyword evidence="5 8" id="KW-1133">Transmembrane helix</keyword>
<evidence type="ECO:0000256" key="7">
    <source>
        <dbReference type="ARBA" id="ARBA00023136"/>
    </source>
</evidence>
<dbReference type="PANTHER" id="PTHR33650">
    <property type="entry name" value="CHLOROPLAST ENVELOPE MEMBRANE PROTEIN-RELATED"/>
    <property type="match status" value="1"/>
</dbReference>
<accession>A0A139X183</accession>
<sequence>MSSNWLKDRFLQTPEPEQALDRAYQAALKIEFIEDRYFNSNKVRNNGHIEFPRAEFEENLDILKQKMREFNSSRSGLGKLGQDHLMRLIFVEGILAKYTTQTPENSALASVSPSTTSSPMVNQKLYPSAINVIDVKSVPSSKKKKQTSQDLELPAYDNEEKSKPGGLPKSIKKTINKVKHDLNPKSEEEVVNAFRRSRAKTVISLRLMVLLIVIPILTQQISKNFLIFPMVEKFRAGEETQIFINSEMKEEALKELQTFEEELKLESLINSAPALSKEVVEEKVKHKALELREEFRHKSNSAISNVFADIMALVAFALVLLFRRQDIAVLKSFIDNIVYGLSDSAKAFAIILTTDIFVGFHSPHGWEVLLEGLAGHLGVAANRSAISLFIATVPVIVDTMVKYWLFRSLSRMSPSTLATVKEMNE</sequence>
<feature type="transmembrane region" description="Helical" evidence="8">
    <location>
        <begin position="347"/>
        <end position="366"/>
    </location>
</feature>
<dbReference type="GO" id="GO:0005886">
    <property type="term" value="C:plasma membrane"/>
    <property type="evidence" value="ECO:0007669"/>
    <property type="project" value="UniProtKB-SubCell"/>
</dbReference>
<keyword evidence="4 8" id="KW-0375">Hydrogen ion transport</keyword>
<dbReference type="Pfam" id="PF03040">
    <property type="entry name" value="CemA"/>
    <property type="match status" value="1"/>
</dbReference>
<keyword evidence="3 8" id="KW-0812">Transmembrane</keyword>
<evidence type="ECO:0000256" key="4">
    <source>
        <dbReference type="ARBA" id="ARBA00022781"/>
    </source>
</evidence>
<feature type="transmembrane region" description="Helical" evidence="8">
    <location>
        <begin position="203"/>
        <end position="221"/>
    </location>
</feature>
<feature type="transmembrane region" description="Helical" evidence="8">
    <location>
        <begin position="386"/>
        <end position="405"/>
    </location>
</feature>
<evidence type="ECO:0000256" key="9">
    <source>
        <dbReference type="SAM" id="MobiDB-lite"/>
    </source>
</evidence>
<evidence type="ECO:0000256" key="2">
    <source>
        <dbReference type="ARBA" id="ARBA00022448"/>
    </source>
</evidence>
<keyword evidence="8" id="KW-0997">Cell inner membrane</keyword>
<dbReference type="RefSeq" id="WP_017745965.1">
    <property type="nucleotide sequence ID" value="NZ_KQ976354.1"/>
</dbReference>
<keyword evidence="11" id="KW-1185">Reference proteome</keyword>
<evidence type="ECO:0000256" key="3">
    <source>
        <dbReference type="ARBA" id="ARBA00022692"/>
    </source>
</evidence>
<evidence type="ECO:0000256" key="5">
    <source>
        <dbReference type="ARBA" id="ARBA00022989"/>
    </source>
</evidence>
<evidence type="ECO:0000313" key="11">
    <source>
        <dbReference type="Proteomes" id="UP000076925"/>
    </source>
</evidence>
<proteinExistence type="inferred from homology"/>
<feature type="region of interest" description="Disordered" evidence="9">
    <location>
        <begin position="141"/>
        <end position="170"/>
    </location>
</feature>
<protein>
    <recommendedName>
        <fullName evidence="8">Proton extrusion protein PxcA</fullName>
    </recommendedName>
</protein>
<reference evidence="10 11" key="1">
    <citation type="journal article" date="2013" name="Genome Biol. Evol.">
        <title>Genomes of Stigonematalean cyanobacteria (subsection V) and the evolution of oxygenic photosynthesis from prokaryotes to plastids.</title>
        <authorList>
            <person name="Dagan T."/>
            <person name="Roettger M."/>
            <person name="Stucken K."/>
            <person name="Landan G."/>
            <person name="Koch R."/>
            <person name="Major P."/>
            <person name="Gould S.B."/>
            <person name="Goremykin V.V."/>
            <person name="Rippka R."/>
            <person name="Tandeau de Marsac N."/>
            <person name="Gugger M."/>
            <person name="Lockhart P.J."/>
            <person name="Allen J.F."/>
            <person name="Brune I."/>
            <person name="Maus I."/>
            <person name="Puhler A."/>
            <person name="Martin W.F."/>
        </authorList>
    </citation>
    <scope>NUCLEOTIDE SEQUENCE [LARGE SCALE GENOMIC DNA]</scope>
    <source>
        <strain evidence="10 11">PCC 7110</strain>
    </source>
</reference>
<keyword evidence="8" id="KW-1003">Cell membrane</keyword>
<name>A0A139X183_9CYAN</name>
<evidence type="ECO:0000256" key="8">
    <source>
        <dbReference type="HAMAP-Rule" id="MF_01308"/>
    </source>
</evidence>
<dbReference type="AlphaFoldDB" id="A0A139X183"/>
<comment type="subcellular location">
    <subcellularLocation>
        <location evidence="8">Cell inner membrane</location>
        <topology evidence="8">Multi-pass membrane protein</topology>
    </subcellularLocation>
    <subcellularLocation>
        <location evidence="1">Membrane</location>
        <topology evidence="1">Multi-pass membrane protein</topology>
    </subcellularLocation>
</comment>
<keyword evidence="7 8" id="KW-0472">Membrane</keyword>
<dbReference type="HAMAP" id="MF_01308">
    <property type="entry name" value="CemA_PxcA"/>
    <property type="match status" value="1"/>
</dbReference>
<dbReference type="EMBL" id="ANNX02000040">
    <property type="protein sequence ID" value="KYC38448.1"/>
    <property type="molecule type" value="Genomic_DNA"/>
</dbReference>
<comment type="similarity">
    <text evidence="8">Belongs to the CemA family.</text>
</comment>
<organism evidence="10 11">
    <name type="scientific">Scytonema hofmannii PCC 7110</name>
    <dbReference type="NCBI Taxonomy" id="128403"/>
    <lineage>
        <taxon>Bacteria</taxon>
        <taxon>Bacillati</taxon>
        <taxon>Cyanobacteriota</taxon>
        <taxon>Cyanophyceae</taxon>
        <taxon>Nostocales</taxon>
        <taxon>Scytonemataceae</taxon>
        <taxon>Scytonema</taxon>
    </lineage>
</organism>
<dbReference type="GO" id="GO:0015078">
    <property type="term" value="F:proton transmembrane transporter activity"/>
    <property type="evidence" value="ECO:0007669"/>
    <property type="project" value="UniProtKB-UniRule"/>
</dbReference>
<keyword evidence="6 8" id="KW-0406">Ion transport</keyword>